<reference evidence="3" key="1">
    <citation type="journal article" date="2011" name="Nat. Commun.">
        <title>Effector diversification within compartments of the Leptosphaeria maculans genome affected by Repeat-Induced Point mutations.</title>
        <authorList>
            <person name="Rouxel T."/>
            <person name="Grandaubert J."/>
            <person name="Hane J.K."/>
            <person name="Hoede C."/>
            <person name="van de Wouw A.P."/>
            <person name="Couloux A."/>
            <person name="Dominguez V."/>
            <person name="Anthouard V."/>
            <person name="Bally P."/>
            <person name="Bourras S."/>
            <person name="Cozijnsen A.J."/>
            <person name="Ciuffetti L.M."/>
            <person name="Degrave A."/>
            <person name="Dilmaghani A."/>
            <person name="Duret L."/>
            <person name="Fudal I."/>
            <person name="Goodwin S.B."/>
            <person name="Gout L."/>
            <person name="Glaser N."/>
            <person name="Linglin J."/>
            <person name="Kema G.H.J."/>
            <person name="Lapalu N."/>
            <person name="Lawrence C.B."/>
            <person name="May K."/>
            <person name="Meyer M."/>
            <person name="Ollivier B."/>
            <person name="Poulain J."/>
            <person name="Schoch C.L."/>
            <person name="Simon A."/>
            <person name="Spatafora J.W."/>
            <person name="Stachowiak A."/>
            <person name="Turgeon B.G."/>
            <person name="Tyler B.M."/>
            <person name="Vincent D."/>
            <person name="Weissenbach J."/>
            <person name="Amselem J."/>
            <person name="Quesneville H."/>
            <person name="Oliver R.P."/>
            <person name="Wincker P."/>
            <person name="Balesdent M.-H."/>
            <person name="Howlett B.J."/>
        </authorList>
    </citation>
    <scope>NUCLEOTIDE SEQUENCE [LARGE SCALE GENOMIC DNA]</scope>
    <source>
        <strain evidence="3">JN3 / isolate v23.1.3 / race Av1-4-5-6-7-8</strain>
    </source>
</reference>
<feature type="region of interest" description="Disordered" evidence="1">
    <location>
        <begin position="1"/>
        <end position="24"/>
    </location>
</feature>
<proteinExistence type="predicted"/>
<dbReference type="InParanoid" id="E4ZJN7"/>
<dbReference type="AlphaFoldDB" id="E4ZJN7"/>
<sequence length="202" mass="22426">MVLSEHPGEYEYGRTNGLGGETTQPELKLCAPQSERREIGGTQADRQVQQEMIILQVKMIDGAWKNSRQGRIDKIKQIVHGNPLLQPRSIRQGSMVHYWRNAQRTLQPLPGGLLCAGRYVIDETHSQTRGQKDLGLKRLLTKNDSRSFSRTSAVHVALVKLEAASLILSATYAALPCPMRRDTGLCLFANPSILRAIATAEP</sequence>
<keyword evidence="3" id="KW-1185">Reference proteome</keyword>
<dbReference type="VEuPathDB" id="FungiDB:LEMA_P068300.1"/>
<organism evidence="3">
    <name type="scientific">Leptosphaeria maculans (strain JN3 / isolate v23.1.3 / race Av1-4-5-6-7-8)</name>
    <name type="common">Blackleg fungus</name>
    <name type="synonym">Phoma lingam</name>
    <dbReference type="NCBI Taxonomy" id="985895"/>
    <lineage>
        <taxon>Eukaryota</taxon>
        <taxon>Fungi</taxon>
        <taxon>Dikarya</taxon>
        <taxon>Ascomycota</taxon>
        <taxon>Pezizomycotina</taxon>
        <taxon>Dothideomycetes</taxon>
        <taxon>Pleosporomycetidae</taxon>
        <taxon>Pleosporales</taxon>
        <taxon>Pleosporineae</taxon>
        <taxon>Leptosphaeriaceae</taxon>
        <taxon>Plenodomus</taxon>
        <taxon>Plenodomus lingam/Leptosphaeria maculans species complex</taxon>
    </lineage>
</organism>
<gene>
    <name evidence="2" type="ORF">LEMA_P068300.1</name>
</gene>
<feature type="compositionally biased region" description="Basic and acidic residues" evidence="1">
    <location>
        <begin position="1"/>
        <end position="12"/>
    </location>
</feature>
<name>E4ZJN7_LEPMJ</name>
<dbReference type="Proteomes" id="UP000002668">
    <property type="component" value="Genome"/>
</dbReference>
<dbReference type="HOGENOM" id="CLU_1354832_0_0_1"/>
<evidence type="ECO:0000313" key="2">
    <source>
        <dbReference type="EMBL" id="CBX91322.1"/>
    </source>
</evidence>
<evidence type="ECO:0000256" key="1">
    <source>
        <dbReference type="SAM" id="MobiDB-lite"/>
    </source>
</evidence>
<evidence type="ECO:0000313" key="3">
    <source>
        <dbReference type="Proteomes" id="UP000002668"/>
    </source>
</evidence>
<dbReference type="EMBL" id="FP929072">
    <property type="protein sequence ID" value="CBX91322.1"/>
    <property type="molecule type" value="Genomic_DNA"/>
</dbReference>
<accession>E4ZJN7</accession>
<protein>
    <submittedName>
        <fullName evidence="2">Predicted protein</fullName>
    </submittedName>
</protein>